<reference evidence="3 4" key="1">
    <citation type="submission" date="2018-03" db="EMBL/GenBank/DDBJ databases">
        <title>Genomic Encyclopedia of Type Strains, Phase III (KMG-III): the genomes of soil and plant-associated and newly described type strains.</title>
        <authorList>
            <person name="Whitman W."/>
        </authorList>
    </citation>
    <scope>NUCLEOTIDE SEQUENCE [LARGE SCALE GENOMIC DNA]</scope>
    <source>
        <strain evidence="3 4">CGMCC 1.12259</strain>
    </source>
</reference>
<evidence type="ECO:0000313" key="4">
    <source>
        <dbReference type="Proteomes" id="UP000242682"/>
    </source>
</evidence>
<feature type="region of interest" description="Disordered" evidence="1">
    <location>
        <begin position="147"/>
        <end position="191"/>
    </location>
</feature>
<organism evidence="3 4">
    <name type="scientific">Planomicrobium soli</name>
    <dbReference type="NCBI Taxonomy" id="1176648"/>
    <lineage>
        <taxon>Bacteria</taxon>
        <taxon>Bacillati</taxon>
        <taxon>Bacillota</taxon>
        <taxon>Bacilli</taxon>
        <taxon>Bacillales</taxon>
        <taxon>Caryophanaceae</taxon>
        <taxon>Planomicrobium</taxon>
    </lineage>
</organism>
<proteinExistence type="predicted"/>
<comment type="caution">
    <text evidence="3">The sequence shown here is derived from an EMBL/GenBank/DDBJ whole genome shotgun (WGS) entry which is preliminary data.</text>
</comment>
<accession>A0A2P8GCD4</accession>
<name>A0A2P8GCD4_9BACL</name>
<evidence type="ECO:0000259" key="2">
    <source>
        <dbReference type="Pfam" id="PF11181"/>
    </source>
</evidence>
<dbReference type="Proteomes" id="UP000242682">
    <property type="component" value="Unassembled WGS sequence"/>
</dbReference>
<feature type="domain" description="General stress protein 17M-like" evidence="2">
    <location>
        <begin position="6"/>
        <end position="99"/>
    </location>
</feature>
<sequence>MEKNKQVIAVVYSEQEAIAKIRELKLEGYDEHNIHIMAKDESRFNHIEQESEVSVEKATSFKDSFKGIFKGGANALDGIKSFGLSDSETERYSENVSQGGILIYVENERKRPLDVLEEGGFRDREGNRIEPSTNEFVNSVDNEYVEQEDRFERGESFQEDPKLVKDQDHLTFSSTEKPNVKITRSGNAENY</sequence>
<gene>
    <name evidence="3" type="ORF">B0H99_11112</name>
</gene>
<dbReference type="InterPro" id="IPR025889">
    <property type="entry name" value="GSP17M-like_dom"/>
</dbReference>
<dbReference type="OrthoDB" id="2678178at2"/>
<evidence type="ECO:0000313" key="3">
    <source>
        <dbReference type="EMBL" id="PSL31630.1"/>
    </source>
</evidence>
<dbReference type="AlphaFoldDB" id="A0A2P8GCD4"/>
<keyword evidence="4" id="KW-1185">Reference proteome</keyword>
<feature type="compositionally biased region" description="Polar residues" evidence="1">
    <location>
        <begin position="170"/>
        <end position="191"/>
    </location>
</feature>
<evidence type="ECO:0000256" key="1">
    <source>
        <dbReference type="SAM" id="MobiDB-lite"/>
    </source>
</evidence>
<protein>
    <submittedName>
        <fullName evidence="3">Heat induced stress protein YflT</fullName>
    </submittedName>
</protein>
<feature type="compositionally biased region" description="Basic and acidic residues" evidence="1">
    <location>
        <begin position="147"/>
        <end position="169"/>
    </location>
</feature>
<dbReference type="RefSeq" id="WP_106534214.1">
    <property type="nucleotide sequence ID" value="NZ_PYAT01000011.1"/>
</dbReference>
<dbReference type="EMBL" id="PYAT01000011">
    <property type="protein sequence ID" value="PSL31630.1"/>
    <property type="molecule type" value="Genomic_DNA"/>
</dbReference>
<dbReference type="Pfam" id="PF11181">
    <property type="entry name" value="YflT"/>
    <property type="match status" value="1"/>
</dbReference>